<feature type="DNA-binding region" description="H-T-H motif" evidence="3">
    <location>
        <begin position="33"/>
        <end position="52"/>
    </location>
</feature>
<evidence type="ECO:0000256" key="1">
    <source>
        <dbReference type="ARBA" id="ARBA00022491"/>
    </source>
</evidence>
<dbReference type="RefSeq" id="WP_305162779.1">
    <property type="nucleotide sequence ID" value="NZ_JAUUTP010000051.1"/>
</dbReference>
<dbReference type="InterPro" id="IPR036271">
    <property type="entry name" value="Tet_transcr_reg_TetR-rel_C_sf"/>
</dbReference>
<dbReference type="InterPro" id="IPR013570">
    <property type="entry name" value="Tscrpt_reg_YsiA_C"/>
</dbReference>
<organism evidence="5 6">
    <name type="scientific">Peribacillus simplex</name>
    <dbReference type="NCBI Taxonomy" id="1478"/>
    <lineage>
        <taxon>Bacteria</taxon>
        <taxon>Bacillati</taxon>
        <taxon>Bacillota</taxon>
        <taxon>Bacilli</taxon>
        <taxon>Bacillales</taxon>
        <taxon>Bacillaceae</taxon>
        <taxon>Peribacillus</taxon>
    </lineage>
</organism>
<dbReference type="InterPro" id="IPR050624">
    <property type="entry name" value="HTH-type_Tx_Regulator"/>
</dbReference>
<dbReference type="InterPro" id="IPR009057">
    <property type="entry name" value="Homeodomain-like_sf"/>
</dbReference>
<evidence type="ECO:0000259" key="4">
    <source>
        <dbReference type="PROSITE" id="PS50977"/>
    </source>
</evidence>
<dbReference type="Proteomes" id="UP001178277">
    <property type="component" value="Unassembled WGS sequence"/>
</dbReference>
<dbReference type="Pfam" id="PF00440">
    <property type="entry name" value="TetR_N"/>
    <property type="match status" value="1"/>
</dbReference>
<evidence type="ECO:0000313" key="5">
    <source>
        <dbReference type="EMBL" id="MDP1421792.1"/>
    </source>
</evidence>
<keyword evidence="2 3" id="KW-0238">DNA-binding</keyword>
<name>A0AA90PDN0_9BACI</name>
<evidence type="ECO:0000256" key="2">
    <source>
        <dbReference type="ARBA" id="ARBA00023125"/>
    </source>
</evidence>
<comment type="caution">
    <text evidence="5">The sequence shown here is derived from an EMBL/GenBank/DDBJ whole genome shotgun (WGS) entry which is preliminary data.</text>
</comment>
<dbReference type="Pfam" id="PF08359">
    <property type="entry name" value="TetR_C_4"/>
    <property type="match status" value="1"/>
</dbReference>
<dbReference type="InterPro" id="IPR001647">
    <property type="entry name" value="HTH_TetR"/>
</dbReference>
<sequence length="195" mass="22289">MVKEKGLKGKETKARIKEAATYEFATHGFYNTKVSDIVKRANLTQPGFYLYFSSKDAIFDELVMDFRNKLHMLIETQRLSPKIEKEDLTQRILISIEILFQFFIDNPDLTIVGLILAHDSESFKGKIIELLANNLKYEQQSGYFRSNLSMDITAVCIFGMIEHLITSCLMKNKSNPKILAEEVVNLVINGIVDQS</sequence>
<feature type="domain" description="HTH tetR-type" evidence="4">
    <location>
        <begin position="10"/>
        <end position="70"/>
    </location>
</feature>
<keyword evidence="1" id="KW-0678">Repressor</keyword>
<dbReference type="SUPFAM" id="SSF48498">
    <property type="entry name" value="Tetracyclin repressor-like, C-terminal domain"/>
    <property type="match status" value="1"/>
</dbReference>
<dbReference type="GO" id="GO:0003677">
    <property type="term" value="F:DNA binding"/>
    <property type="evidence" value="ECO:0007669"/>
    <property type="project" value="UniProtKB-UniRule"/>
</dbReference>
<dbReference type="PANTHER" id="PTHR43479">
    <property type="entry name" value="ACREF/ENVCD OPERON REPRESSOR-RELATED"/>
    <property type="match status" value="1"/>
</dbReference>
<dbReference type="SUPFAM" id="SSF46689">
    <property type="entry name" value="Homeodomain-like"/>
    <property type="match status" value="1"/>
</dbReference>
<protein>
    <submittedName>
        <fullName evidence="5">TetR/AcrR family transcriptional regulator</fullName>
    </submittedName>
</protein>
<dbReference type="EMBL" id="JAUUTP010000051">
    <property type="protein sequence ID" value="MDP1421792.1"/>
    <property type="molecule type" value="Genomic_DNA"/>
</dbReference>
<evidence type="ECO:0000256" key="3">
    <source>
        <dbReference type="PROSITE-ProRule" id="PRU00335"/>
    </source>
</evidence>
<gene>
    <name evidence="5" type="ORF">Q8G35_26415</name>
</gene>
<dbReference type="PROSITE" id="PS50977">
    <property type="entry name" value="HTH_TETR_2"/>
    <property type="match status" value="1"/>
</dbReference>
<evidence type="ECO:0000313" key="6">
    <source>
        <dbReference type="Proteomes" id="UP001178277"/>
    </source>
</evidence>
<dbReference type="Gene3D" id="1.10.357.10">
    <property type="entry name" value="Tetracycline Repressor, domain 2"/>
    <property type="match status" value="1"/>
</dbReference>
<dbReference type="PANTHER" id="PTHR43479:SF8">
    <property type="entry name" value="TRANSCRIPTIONAL REGULATOR, TETR FAMILY"/>
    <property type="match status" value="1"/>
</dbReference>
<accession>A0AA90PDN0</accession>
<reference evidence="5" key="1">
    <citation type="submission" date="2023-07" db="EMBL/GenBank/DDBJ databases">
        <title>Murine gut Bacillus species.</title>
        <authorList>
            <person name="Gutman E."/>
            <person name="Hashuel R."/>
            <person name="Litvak Y."/>
        </authorList>
    </citation>
    <scope>NUCLEOTIDE SEQUENCE</scope>
    <source>
        <strain evidence="5">RU283</strain>
    </source>
</reference>
<dbReference type="AlphaFoldDB" id="A0AA90PDN0"/>
<proteinExistence type="predicted"/>